<keyword evidence="7" id="KW-0067">ATP-binding</keyword>
<dbReference type="SUPFAM" id="SSF52540">
    <property type="entry name" value="P-loop containing nucleoside triphosphate hydrolases"/>
    <property type="match status" value="2"/>
</dbReference>
<evidence type="ECO:0000256" key="2">
    <source>
        <dbReference type="ARBA" id="ARBA00006012"/>
    </source>
</evidence>
<name>A0A8H5ZHU0_COCSA</name>
<keyword evidence="8 12" id="KW-1133">Transmembrane helix</keyword>
<dbReference type="GO" id="GO:0140359">
    <property type="term" value="F:ABC-type transporter activity"/>
    <property type="evidence" value="ECO:0007669"/>
    <property type="project" value="InterPro"/>
</dbReference>
<dbReference type="SMR" id="A0A8H5ZHU0"/>
<dbReference type="Pfam" id="PF19055">
    <property type="entry name" value="ABC2_membrane_7"/>
    <property type="match status" value="1"/>
</dbReference>
<dbReference type="EMBL" id="WNKQ01000008">
    <property type="protein sequence ID" value="KAF5849552.1"/>
    <property type="molecule type" value="Genomic_DNA"/>
</dbReference>
<dbReference type="FunFam" id="3.40.50.300:FF:000054">
    <property type="entry name" value="ABC multidrug transporter atrF"/>
    <property type="match status" value="1"/>
</dbReference>
<keyword evidence="5 12" id="KW-0812">Transmembrane</keyword>
<evidence type="ECO:0000256" key="10">
    <source>
        <dbReference type="ARBA" id="ARBA00023180"/>
    </source>
</evidence>
<feature type="transmembrane region" description="Helical" evidence="12">
    <location>
        <begin position="1404"/>
        <end position="1426"/>
    </location>
</feature>
<keyword evidence="4" id="KW-1003">Cell membrane</keyword>
<dbReference type="InterPro" id="IPR034003">
    <property type="entry name" value="ABCG_PDR_2"/>
</dbReference>
<feature type="region of interest" description="Disordered" evidence="11">
    <location>
        <begin position="764"/>
        <end position="789"/>
    </location>
</feature>
<feature type="transmembrane region" description="Helical" evidence="12">
    <location>
        <begin position="535"/>
        <end position="568"/>
    </location>
</feature>
<feature type="transmembrane region" description="Helical" evidence="12">
    <location>
        <begin position="1278"/>
        <end position="1301"/>
    </location>
</feature>
<evidence type="ECO:0000313" key="14">
    <source>
        <dbReference type="EMBL" id="KAF5849552.1"/>
    </source>
</evidence>
<feature type="domain" description="ABC transporter" evidence="13">
    <location>
        <begin position="799"/>
        <end position="1048"/>
    </location>
</feature>
<dbReference type="FunFam" id="3.40.50.300:FF:001465">
    <property type="entry name" value="ABC multidrug transporter (Eurofung)"/>
    <property type="match status" value="1"/>
</dbReference>
<dbReference type="InterPro" id="IPR003593">
    <property type="entry name" value="AAA+_ATPase"/>
</dbReference>
<accession>A0A8H5ZHU0</accession>
<dbReference type="PROSITE" id="PS50893">
    <property type="entry name" value="ABC_TRANSPORTER_2"/>
    <property type="match status" value="2"/>
</dbReference>
<comment type="similarity">
    <text evidence="2">Belongs to the ABC transporter superfamily. ABCG family. PDR (TC 3.A.1.205) subfamily.</text>
</comment>
<evidence type="ECO:0000256" key="8">
    <source>
        <dbReference type="ARBA" id="ARBA00022989"/>
    </source>
</evidence>
<feature type="compositionally biased region" description="Polar residues" evidence="11">
    <location>
        <begin position="778"/>
        <end position="789"/>
    </location>
</feature>
<protein>
    <recommendedName>
        <fullName evidence="13">ABC transporter domain-containing protein</fullName>
    </recommendedName>
</protein>
<evidence type="ECO:0000256" key="1">
    <source>
        <dbReference type="ARBA" id="ARBA00004651"/>
    </source>
</evidence>
<dbReference type="CDD" id="cd03232">
    <property type="entry name" value="ABCG_PDR_domain2"/>
    <property type="match status" value="1"/>
</dbReference>
<dbReference type="Pfam" id="PF00005">
    <property type="entry name" value="ABC_tran"/>
    <property type="match status" value="2"/>
</dbReference>
<feature type="transmembrane region" description="Helical" evidence="12">
    <location>
        <begin position="1142"/>
        <end position="1160"/>
    </location>
</feature>
<keyword evidence="3" id="KW-0813">Transport</keyword>
<dbReference type="Gene3D" id="3.40.50.300">
    <property type="entry name" value="P-loop containing nucleotide triphosphate hydrolases"/>
    <property type="match status" value="2"/>
</dbReference>
<dbReference type="InterPro" id="IPR034001">
    <property type="entry name" value="ABCG_PDR_1"/>
</dbReference>
<dbReference type="InterPro" id="IPR027417">
    <property type="entry name" value="P-loop_NTPase"/>
</dbReference>
<keyword evidence="9 12" id="KW-0472">Membrane</keyword>
<sequence>MDSQGRPAPVPGELAGSDVNVSTQSSIPPSPTEKHQQNEVKDLEDGADQSSTNTQVEQWRLAKDLKYFDINNQASSRKLGVTWKNLSVSVVPADERFKENILSQFNILQLVKDFRAKPALKPILESSSGCVRPGEMLLVLGRPGSGCTTLLKMLANKRNGYAQVDGEVYYGSLDAEQAKQYSGSIVINNEEELFYPTLTVGETMDFATRLNMPANFEGNGSSRTEARRNFKQFLLNSMGIAHTEGTKVGDAYVRGVSGGERKRVSIIETLATRGSVVCWDNSTRGLDASTALEYVRALRCLTDTMGMSTIVTLYQAGNGIYDLFDKVLVLDQGKQIYYGSREEARPLMESLGFVCGDGANIADYLTGVTVPSERQIKPGFETTFPRKNTDIRYAYEQSTIKAKMDQELDYPFTEEAKATTEAFVKSVLAEKSGQLPKSSPMTVSFPDQVKACVVRQYQVLWRDKPSLIMRQATNIIQALISGSLFYNAPDNTAGLFLKSGALFLSLLFNALFTLSEVNDSFVGRPILAKQKNFAFFNPAAFCIAQVAADIPILIFQTASFVLIVYWMTALKETAAAFFTNWFVVYVVTLAMTAMMRTIGAGFPSFNSASKVSGFAITATIVYMGYEIPKPDMHPWFVWVYWINPLAYGFEAVMANEYDGTTIPCVYDSLIPNYLPQYQDPSAQSCAGIRGARRGATSLSGQEYLDSLSYSPSNIWRNVGILFAWWLLFIACTIIFTLRWNDTSSSSTAYIPREKQKYVQRLRASQTQDEESLQAEKITPNNDTLGTTDGANDKLGTSLIRNTSIFTWRNLTYTVKTPSGDRTLLNNVHGYVKPGMLGALMGSSGAGKTTLLDVLAQRKTAGTIKGEILVDGRPLPVSFQRSAGYCEQLDVHDAYSTVREALEFSALLRQSRDTPIEEKLAYVDTIIDLLELHDLENTLIGTVGAGLSVEQRKRVTIGVELVSKPSILIFLDEPTSGLDGQAAFNTVRFLRKLADVGQAVLVTIHQPSALLFAQFDVLLLLASGGKTVYFGEIGDNADKIKEYFGRYGAPCPRGANPAEHMIDVVSGYHPSGKDWHEVWLNSPESAALNTHLDEIISDAASKEPGTKDDGYEFATTFWTQTKLVTNRMNVSFFRDTAYFNNKLLLHGGVAFFIGFTFWQIGPSVGDQKYILFSIFQYIFVAPGVIAQLQPIFLERRDVYETREKKSKMYSWQAFVTALIVSEMPYLVICAVLYYLVFYFASGLPTDPSSAGAVFFVFLIYQFIYTGFGQFVAAYAPNAVFASLVNPLLLAVLCCFCGVLIPYDNIQEFWRYWIYYLDPFKYLIGSLLVFTDWDWKIECKESEFAIFSPPAGQGNQTCGEYLEAWLQGPGRRTNLVNPDATADCRVCQYTWGRDYLATVNLTEKYFGWRDAGICVIFSLSGYALVYLLMKLRTKASKKAEQ</sequence>
<evidence type="ECO:0000259" key="13">
    <source>
        <dbReference type="PROSITE" id="PS50893"/>
    </source>
</evidence>
<dbReference type="GO" id="GO:0005524">
    <property type="term" value="F:ATP binding"/>
    <property type="evidence" value="ECO:0007669"/>
    <property type="project" value="UniProtKB-KW"/>
</dbReference>
<feature type="transmembrane region" description="Helical" evidence="12">
    <location>
        <begin position="714"/>
        <end position="737"/>
    </location>
</feature>
<dbReference type="InterPro" id="IPR013525">
    <property type="entry name" value="ABC2_TM"/>
</dbReference>
<evidence type="ECO:0000313" key="15">
    <source>
        <dbReference type="Proteomes" id="UP000624244"/>
    </source>
</evidence>
<dbReference type="Pfam" id="PF01061">
    <property type="entry name" value="ABC2_membrane"/>
    <property type="match status" value="2"/>
</dbReference>
<evidence type="ECO:0000256" key="12">
    <source>
        <dbReference type="SAM" id="Phobius"/>
    </source>
</evidence>
<dbReference type="InterPro" id="IPR043926">
    <property type="entry name" value="ABCG_dom"/>
</dbReference>
<dbReference type="GO" id="GO:0016887">
    <property type="term" value="F:ATP hydrolysis activity"/>
    <property type="evidence" value="ECO:0007669"/>
    <property type="project" value="InterPro"/>
</dbReference>
<keyword evidence="10" id="KW-0325">Glycoprotein</keyword>
<comment type="subcellular location">
    <subcellularLocation>
        <location evidence="1">Cell membrane</location>
        <topology evidence="1">Multi-pass membrane protein</topology>
    </subcellularLocation>
</comment>
<dbReference type="InterPro" id="IPR010929">
    <property type="entry name" value="PDR_CDR_ABC"/>
</dbReference>
<dbReference type="OMA" id="QKNFAFF"/>
<reference evidence="14" key="1">
    <citation type="submission" date="2019-11" db="EMBL/GenBank/DDBJ databases">
        <title>Bipolaris sorokiniana Genome sequencing.</title>
        <authorList>
            <person name="Wang H."/>
        </authorList>
    </citation>
    <scope>NUCLEOTIDE SEQUENCE</scope>
</reference>
<dbReference type="CDD" id="cd03233">
    <property type="entry name" value="ABCG_PDR_domain1"/>
    <property type="match status" value="1"/>
</dbReference>
<gene>
    <name evidence="14" type="ORF">GGP41_004979</name>
</gene>
<feature type="transmembrane region" description="Helical" evidence="12">
    <location>
        <begin position="1213"/>
        <end position="1235"/>
    </location>
</feature>
<comment type="caution">
    <text evidence="14">The sequence shown here is derived from an EMBL/GenBank/DDBJ whole genome shotgun (WGS) entry which is preliminary data.</text>
</comment>
<dbReference type="InterPro" id="IPR017871">
    <property type="entry name" value="ABC_transporter-like_CS"/>
</dbReference>
<feature type="transmembrane region" description="Helical" evidence="12">
    <location>
        <begin position="574"/>
        <end position="595"/>
    </location>
</feature>
<evidence type="ECO:0000256" key="9">
    <source>
        <dbReference type="ARBA" id="ARBA00023136"/>
    </source>
</evidence>
<proteinExistence type="inferred from homology"/>
<evidence type="ECO:0000256" key="6">
    <source>
        <dbReference type="ARBA" id="ARBA00022741"/>
    </source>
</evidence>
<evidence type="ECO:0000256" key="11">
    <source>
        <dbReference type="SAM" id="MobiDB-lite"/>
    </source>
</evidence>
<dbReference type="InterPro" id="IPR003439">
    <property type="entry name" value="ABC_transporter-like_ATP-bd"/>
</dbReference>
<evidence type="ECO:0000256" key="5">
    <source>
        <dbReference type="ARBA" id="ARBA00022692"/>
    </source>
</evidence>
<feature type="transmembrane region" description="Helical" evidence="12">
    <location>
        <begin position="1247"/>
        <end position="1266"/>
    </location>
</feature>
<feature type="compositionally biased region" description="Basic and acidic residues" evidence="11">
    <location>
        <begin position="32"/>
        <end position="44"/>
    </location>
</feature>
<keyword evidence="6" id="KW-0547">Nucleotide-binding</keyword>
<dbReference type="Proteomes" id="UP000624244">
    <property type="component" value="Unassembled WGS sequence"/>
</dbReference>
<feature type="transmembrane region" description="Helical" evidence="12">
    <location>
        <begin position="1172"/>
        <end position="1192"/>
    </location>
</feature>
<feature type="region of interest" description="Disordered" evidence="11">
    <location>
        <begin position="1"/>
        <end position="55"/>
    </location>
</feature>
<evidence type="ECO:0000256" key="7">
    <source>
        <dbReference type="ARBA" id="ARBA00022840"/>
    </source>
</evidence>
<feature type="domain" description="ABC transporter" evidence="13">
    <location>
        <begin position="108"/>
        <end position="357"/>
    </location>
</feature>
<evidence type="ECO:0000256" key="3">
    <source>
        <dbReference type="ARBA" id="ARBA00022448"/>
    </source>
</evidence>
<dbReference type="GO" id="GO:0005886">
    <property type="term" value="C:plasma membrane"/>
    <property type="evidence" value="ECO:0007669"/>
    <property type="project" value="UniProtKB-SubCell"/>
</dbReference>
<dbReference type="Pfam" id="PF06422">
    <property type="entry name" value="PDR_CDR"/>
    <property type="match status" value="1"/>
</dbReference>
<organism evidence="14 15">
    <name type="scientific">Cochliobolus sativus</name>
    <name type="common">Common root rot and spot blotch fungus</name>
    <name type="synonym">Bipolaris sorokiniana</name>
    <dbReference type="NCBI Taxonomy" id="45130"/>
    <lineage>
        <taxon>Eukaryota</taxon>
        <taxon>Fungi</taxon>
        <taxon>Dikarya</taxon>
        <taxon>Ascomycota</taxon>
        <taxon>Pezizomycotina</taxon>
        <taxon>Dothideomycetes</taxon>
        <taxon>Pleosporomycetidae</taxon>
        <taxon>Pleosporales</taxon>
        <taxon>Pleosporineae</taxon>
        <taxon>Pleosporaceae</taxon>
        <taxon>Bipolaris</taxon>
    </lineage>
</organism>
<dbReference type="SMART" id="SM00382">
    <property type="entry name" value="AAA"/>
    <property type="match status" value="2"/>
</dbReference>
<dbReference type="PROSITE" id="PS00211">
    <property type="entry name" value="ABC_TRANSPORTER_1"/>
    <property type="match status" value="1"/>
</dbReference>
<evidence type="ECO:0000256" key="4">
    <source>
        <dbReference type="ARBA" id="ARBA00022475"/>
    </source>
</evidence>
<dbReference type="PANTHER" id="PTHR19241">
    <property type="entry name" value="ATP-BINDING CASSETTE TRANSPORTER"/>
    <property type="match status" value="1"/>
</dbReference>